<dbReference type="InterPro" id="IPR011990">
    <property type="entry name" value="TPR-like_helical_dom_sf"/>
</dbReference>
<reference evidence="9" key="1">
    <citation type="submission" date="2021-05" db="EMBL/GenBank/DDBJ databases">
        <authorList>
            <person name="Tigano A."/>
        </authorList>
    </citation>
    <scope>NUCLEOTIDE SEQUENCE</scope>
</reference>
<name>A0A8S4BQA6_9TELE</name>
<dbReference type="EMBL" id="CAJRST010037000">
    <property type="protein sequence ID" value="CAG5995990.1"/>
    <property type="molecule type" value="Genomic_DNA"/>
</dbReference>
<keyword evidence="4" id="KW-0653">Protein transport</keyword>
<comment type="caution">
    <text evidence="9">The sequence shown here is derived from an EMBL/GenBank/DDBJ whole genome shotgun (WGS) entry which is preliminary data.</text>
</comment>
<dbReference type="PANTHER" id="PTHR20939:SF10">
    <property type="entry name" value="SORTING NEXIN-21"/>
    <property type="match status" value="1"/>
</dbReference>
<evidence type="ECO:0000256" key="1">
    <source>
        <dbReference type="ARBA" id="ARBA00004469"/>
    </source>
</evidence>
<gene>
    <name evidence="9" type="ORF">MMEN_LOCUS17949</name>
</gene>
<dbReference type="InterPro" id="IPR001683">
    <property type="entry name" value="PX_dom"/>
</dbReference>
<dbReference type="GO" id="GO:1901981">
    <property type="term" value="F:phosphatidylinositol phosphate binding"/>
    <property type="evidence" value="ECO:0007669"/>
    <property type="project" value="TreeGrafter"/>
</dbReference>
<keyword evidence="2" id="KW-0813">Transport</keyword>
<evidence type="ECO:0000256" key="3">
    <source>
        <dbReference type="ARBA" id="ARBA00022753"/>
    </source>
</evidence>
<dbReference type="Gene3D" id="3.30.1520.10">
    <property type="entry name" value="Phox-like domain"/>
    <property type="match status" value="1"/>
</dbReference>
<dbReference type="PROSITE" id="PS50195">
    <property type="entry name" value="PX"/>
    <property type="match status" value="1"/>
</dbReference>
<accession>A0A8S4BQA6</accession>
<dbReference type="SMART" id="SM00312">
    <property type="entry name" value="PX"/>
    <property type="match status" value="1"/>
</dbReference>
<dbReference type="InterPro" id="IPR036871">
    <property type="entry name" value="PX_dom_sf"/>
</dbReference>
<organism evidence="9 10">
    <name type="scientific">Menidia menidia</name>
    <name type="common">Atlantic silverside</name>
    <dbReference type="NCBI Taxonomy" id="238744"/>
    <lineage>
        <taxon>Eukaryota</taxon>
        <taxon>Metazoa</taxon>
        <taxon>Chordata</taxon>
        <taxon>Craniata</taxon>
        <taxon>Vertebrata</taxon>
        <taxon>Euteleostomi</taxon>
        <taxon>Actinopterygii</taxon>
        <taxon>Neopterygii</taxon>
        <taxon>Teleostei</taxon>
        <taxon>Neoteleostei</taxon>
        <taxon>Acanthomorphata</taxon>
        <taxon>Ovalentaria</taxon>
        <taxon>Atherinomorphae</taxon>
        <taxon>Atheriniformes</taxon>
        <taxon>Atherinopsidae</taxon>
        <taxon>Menidiinae</taxon>
        <taxon>Menidia</taxon>
    </lineage>
</organism>
<evidence type="ECO:0000256" key="2">
    <source>
        <dbReference type="ARBA" id="ARBA00022448"/>
    </source>
</evidence>
<evidence type="ECO:0000256" key="7">
    <source>
        <dbReference type="SAM" id="MobiDB-lite"/>
    </source>
</evidence>
<dbReference type="Proteomes" id="UP000677803">
    <property type="component" value="Unassembled WGS sequence"/>
</dbReference>
<evidence type="ECO:0000313" key="9">
    <source>
        <dbReference type="EMBL" id="CAG5995990.1"/>
    </source>
</evidence>
<evidence type="ECO:0000256" key="6">
    <source>
        <dbReference type="ARBA" id="ARBA00023136"/>
    </source>
</evidence>
<feature type="domain" description="PX" evidence="8">
    <location>
        <begin position="229"/>
        <end position="346"/>
    </location>
</feature>
<feature type="region of interest" description="Disordered" evidence="7">
    <location>
        <begin position="26"/>
        <end position="109"/>
    </location>
</feature>
<proteinExistence type="predicted"/>
<protein>
    <submittedName>
        <fullName evidence="9">(Atlantic silverside) hypothetical protein</fullName>
    </submittedName>
</protein>
<keyword evidence="6" id="KW-0472">Membrane</keyword>
<dbReference type="AlphaFoldDB" id="A0A8S4BQA6"/>
<keyword evidence="10" id="KW-1185">Reference proteome</keyword>
<dbReference type="OrthoDB" id="5975050at2759"/>
<evidence type="ECO:0000256" key="5">
    <source>
        <dbReference type="ARBA" id="ARBA00023121"/>
    </source>
</evidence>
<feature type="compositionally biased region" description="Acidic residues" evidence="7">
    <location>
        <begin position="71"/>
        <end position="91"/>
    </location>
</feature>
<dbReference type="InterPro" id="IPR039937">
    <property type="entry name" value="SNX20/SNX21"/>
</dbReference>
<dbReference type="Pfam" id="PF00787">
    <property type="entry name" value="PX"/>
    <property type="match status" value="1"/>
</dbReference>
<keyword evidence="3" id="KW-0967">Endosome</keyword>
<evidence type="ECO:0000259" key="8">
    <source>
        <dbReference type="PROSITE" id="PS50195"/>
    </source>
</evidence>
<dbReference type="PANTHER" id="PTHR20939">
    <property type="entry name" value="SORTING NEXIN 20, 21"/>
    <property type="match status" value="1"/>
</dbReference>
<dbReference type="GO" id="GO:0031901">
    <property type="term" value="C:early endosome membrane"/>
    <property type="evidence" value="ECO:0007669"/>
    <property type="project" value="UniProtKB-SubCell"/>
</dbReference>
<evidence type="ECO:0000313" key="10">
    <source>
        <dbReference type="Proteomes" id="UP000677803"/>
    </source>
</evidence>
<feature type="compositionally biased region" description="Low complexity" evidence="7">
    <location>
        <begin position="31"/>
        <end position="41"/>
    </location>
</feature>
<evidence type="ECO:0000256" key="4">
    <source>
        <dbReference type="ARBA" id="ARBA00022927"/>
    </source>
</evidence>
<sequence length="509" mass="55056">MCPGPPPPPAGPAGAMASRLLDRLKRSLFKEGQGAEPQQEQPDLDRWEAELEEEEESVAERLGGTLCFDGGLDDGAEGGDSDSDTPGEPMEEGLSSTDSSPVGPPPSSLLARQLQDSWRSLRGAGGSGGLVPAGRRPPDSLMFEVTDATVVMDGSSKYVVSSIILDIYPGPLVPWSSFLISPGPLVLVLIPVLVICPGPLSWSSILVCPGPFVWSSGPGLLSWSSLLVLSPGSLIPVIWPSVLVLWSVLLYTIHVIQSGGSDKTPAVISRRYSDFQKLHAALRRHHGDQMERVSFPRKKLRRNFTSETIGRRSRAFEQYLSHLCSLLSLRGAPCLRDFFYLRDLQAGQQLIRAGRFQEALAPLLNAKRLQHRLGGAGCPGSRAGPAPPASSHWLFTLAGLSCCFREANQLEEARDHCDQALRLLAPAEAPPPQTGPAPTDRPRPHPLLLPLLQAVVRLCWQTGRAKRQWEELLQQLVEQQGGLDPRPPSLTEALLSHDLLEAHGEAASA</sequence>
<dbReference type="SUPFAM" id="SSF48452">
    <property type="entry name" value="TPR-like"/>
    <property type="match status" value="1"/>
</dbReference>
<dbReference type="GO" id="GO:0015031">
    <property type="term" value="P:protein transport"/>
    <property type="evidence" value="ECO:0007669"/>
    <property type="project" value="UniProtKB-KW"/>
</dbReference>
<comment type="subcellular location">
    <subcellularLocation>
        <location evidence="1">Early endosome membrane</location>
        <topology evidence="1">Peripheral membrane protein</topology>
        <orientation evidence="1">Cytoplasmic side</orientation>
    </subcellularLocation>
</comment>
<dbReference type="SUPFAM" id="SSF64268">
    <property type="entry name" value="PX domain"/>
    <property type="match status" value="1"/>
</dbReference>
<keyword evidence="5" id="KW-0446">Lipid-binding</keyword>
<feature type="region of interest" description="Disordered" evidence="7">
    <location>
        <begin position="427"/>
        <end position="446"/>
    </location>
</feature>